<proteinExistence type="predicted"/>
<accession>A0ABS1T908</accession>
<keyword evidence="1" id="KW-0472">Membrane</keyword>
<keyword evidence="3" id="KW-1185">Reference proteome</keyword>
<feature type="transmembrane region" description="Helical" evidence="1">
    <location>
        <begin position="145"/>
        <end position="165"/>
    </location>
</feature>
<feature type="transmembrane region" description="Helical" evidence="1">
    <location>
        <begin position="172"/>
        <end position="190"/>
    </location>
</feature>
<feature type="transmembrane region" description="Helical" evidence="1">
    <location>
        <begin position="40"/>
        <end position="57"/>
    </location>
</feature>
<dbReference type="EMBL" id="JAESWC010000002">
    <property type="protein sequence ID" value="MBL4935829.1"/>
    <property type="molecule type" value="Genomic_DNA"/>
</dbReference>
<name>A0ABS1T908_9CLOT</name>
<keyword evidence="1" id="KW-1133">Transmembrane helix</keyword>
<sequence>MNEIISKKLLIRYITYLIVGIYSVFLYIDLSSKNLENNFTIYLKYFIIVLCFILTLLIGKEGYGKADSILVNAARLFTLIADYYLLIVSDYKLGILCFCFVQIIYIIRHTLKKKNRFMNLMFLIFAVSIGIVLSTTININNIEGQLLRISLIYASLLISSLYCSLTITKSGLYHLCSAVFIEIGMLLFFMCDLNVGLFNILENIQLKFLTGFLIWLFYAPSQLLLSFSGYNTDYLKQVFYHKG</sequence>
<keyword evidence="1" id="KW-0812">Transmembrane</keyword>
<gene>
    <name evidence="2" type="ORF">JK636_08660</name>
</gene>
<protein>
    <recommendedName>
        <fullName evidence="4">YhhN-like protein</fullName>
    </recommendedName>
</protein>
<evidence type="ECO:0008006" key="4">
    <source>
        <dbReference type="Google" id="ProtNLM"/>
    </source>
</evidence>
<comment type="caution">
    <text evidence="2">The sequence shown here is derived from an EMBL/GenBank/DDBJ whole genome shotgun (WGS) entry which is preliminary data.</text>
</comment>
<feature type="transmembrane region" description="Helical" evidence="1">
    <location>
        <begin position="93"/>
        <end position="111"/>
    </location>
</feature>
<feature type="transmembrane region" description="Helical" evidence="1">
    <location>
        <begin position="118"/>
        <end position="139"/>
    </location>
</feature>
<dbReference type="Proteomes" id="UP000632377">
    <property type="component" value="Unassembled WGS sequence"/>
</dbReference>
<reference evidence="2 3" key="1">
    <citation type="submission" date="2021-01" db="EMBL/GenBank/DDBJ databases">
        <title>Genome public.</title>
        <authorList>
            <person name="Liu C."/>
            <person name="Sun Q."/>
        </authorList>
    </citation>
    <scope>NUCLEOTIDE SEQUENCE [LARGE SCALE GENOMIC DNA]</scope>
    <source>
        <strain evidence="2 3">YIM B02515</strain>
    </source>
</reference>
<evidence type="ECO:0000313" key="3">
    <source>
        <dbReference type="Proteomes" id="UP000632377"/>
    </source>
</evidence>
<evidence type="ECO:0000256" key="1">
    <source>
        <dbReference type="SAM" id="Phobius"/>
    </source>
</evidence>
<feature type="transmembrane region" description="Helical" evidence="1">
    <location>
        <begin position="9"/>
        <end position="28"/>
    </location>
</feature>
<dbReference type="RefSeq" id="WP_202748418.1">
    <property type="nucleotide sequence ID" value="NZ_JAESWC010000002.1"/>
</dbReference>
<evidence type="ECO:0000313" key="2">
    <source>
        <dbReference type="EMBL" id="MBL4935829.1"/>
    </source>
</evidence>
<organism evidence="2 3">
    <name type="scientific">Clostridium rhizosphaerae</name>
    <dbReference type="NCBI Taxonomy" id="2803861"/>
    <lineage>
        <taxon>Bacteria</taxon>
        <taxon>Bacillati</taxon>
        <taxon>Bacillota</taxon>
        <taxon>Clostridia</taxon>
        <taxon>Eubacteriales</taxon>
        <taxon>Clostridiaceae</taxon>
        <taxon>Clostridium</taxon>
    </lineage>
</organism>